<reference evidence="1" key="1">
    <citation type="journal article" date="2023" name="DNA Res.">
        <title>Chromosome-level genome assembly of Phrynocephalus forsythii using third-generation DNA sequencing and Hi-C analysis.</title>
        <authorList>
            <person name="Qi Y."/>
            <person name="Zhao W."/>
            <person name="Zhao Y."/>
            <person name="Niu C."/>
            <person name="Cao S."/>
            <person name="Zhang Y."/>
        </authorList>
    </citation>
    <scope>NUCLEOTIDE SEQUENCE</scope>
    <source>
        <tissue evidence="1">Muscle</tissue>
    </source>
</reference>
<comment type="caution">
    <text evidence="1">The sequence shown here is derived from an EMBL/GenBank/DDBJ whole genome shotgun (WGS) entry which is preliminary data.</text>
</comment>
<name>A0A9Q0XL40_9SAUR</name>
<gene>
    <name evidence="1" type="ORF">JRQ81_003582</name>
</gene>
<dbReference type="Gene3D" id="1.10.287.3160">
    <property type="match status" value="1"/>
</dbReference>
<keyword evidence="2" id="KW-1185">Reference proteome</keyword>
<accession>A0A9Q0XL40</accession>
<sequence length="409" mass="46160">MTEEAFKRLIPRGYPAGWNPCIKFYPKASFLQKHPTPTSIVVAEFQVQSCTRQIPVPPSKERRKLDAVARNIYSFASLIYKISDCQGAMGPYQLEWLAHLQPLLEFLPEDKKADALSIFDESMALVVCSLANLVGTCLRQFSISKAKSGSLCPEGLSDDQKSRIENLPFEGDGLFHPTTDDLMEDQHKNQNTAKKLNLIQQCPQQSFRFQPRRLTYTSGFRSSYSSQINVKKSKLTPSPVVSFIRTVLNANQSMAYPPQDRFHEIFALLCLFQPHFWVEAPGTETPQLHGIHDISATLCSSKDALSSNMVPCPLQPSGRPPFQTPDGSTTLTSSTHLVVQRRQPHDRSSFPFSVPYNTSHSRRKQHQLGSFMLRLQITFLRNVFSTSITWSCSQFSRPSVLSFNSYLAM</sequence>
<evidence type="ECO:0000313" key="2">
    <source>
        <dbReference type="Proteomes" id="UP001142489"/>
    </source>
</evidence>
<evidence type="ECO:0000313" key="1">
    <source>
        <dbReference type="EMBL" id="KAJ7317420.1"/>
    </source>
</evidence>
<dbReference type="AlphaFoldDB" id="A0A9Q0XL40"/>
<proteinExistence type="predicted"/>
<protein>
    <submittedName>
        <fullName evidence="1">Uncharacterized protein</fullName>
    </submittedName>
</protein>
<dbReference type="EMBL" id="JAPFRF010000011">
    <property type="protein sequence ID" value="KAJ7317420.1"/>
    <property type="molecule type" value="Genomic_DNA"/>
</dbReference>
<dbReference type="OrthoDB" id="9050411at2759"/>
<dbReference type="Proteomes" id="UP001142489">
    <property type="component" value="Unassembled WGS sequence"/>
</dbReference>
<organism evidence="1 2">
    <name type="scientific">Phrynocephalus forsythii</name>
    <dbReference type="NCBI Taxonomy" id="171643"/>
    <lineage>
        <taxon>Eukaryota</taxon>
        <taxon>Metazoa</taxon>
        <taxon>Chordata</taxon>
        <taxon>Craniata</taxon>
        <taxon>Vertebrata</taxon>
        <taxon>Euteleostomi</taxon>
        <taxon>Lepidosauria</taxon>
        <taxon>Squamata</taxon>
        <taxon>Bifurcata</taxon>
        <taxon>Unidentata</taxon>
        <taxon>Episquamata</taxon>
        <taxon>Toxicofera</taxon>
        <taxon>Iguania</taxon>
        <taxon>Acrodonta</taxon>
        <taxon>Agamidae</taxon>
        <taxon>Agaminae</taxon>
        <taxon>Phrynocephalus</taxon>
    </lineage>
</organism>